<dbReference type="EMBL" id="BMLB01000001">
    <property type="protein sequence ID" value="GGK58679.1"/>
    <property type="molecule type" value="Genomic_DNA"/>
</dbReference>
<feature type="transmembrane region" description="Helical" evidence="1">
    <location>
        <begin position="30"/>
        <end position="50"/>
    </location>
</feature>
<keyword evidence="1" id="KW-0812">Transmembrane</keyword>
<protein>
    <recommendedName>
        <fullName evidence="4">DUF2530 domain-containing protein</fullName>
    </recommendedName>
</protein>
<evidence type="ECO:0000256" key="1">
    <source>
        <dbReference type="SAM" id="Phobius"/>
    </source>
</evidence>
<gene>
    <name evidence="2" type="ORF">GCM10011509_03810</name>
</gene>
<sequence>MRRDPRPRPEDPAAPGTVAVPDPGLRTVALVRWGIVLWLVALVVLLVAPLPEGRGWWVWVPVVGAALGVVGHVYLARGRGNAQFA</sequence>
<comment type="caution">
    <text evidence="2">The sequence shown here is derived from an EMBL/GenBank/DDBJ whole genome shotgun (WGS) entry which is preliminary data.</text>
</comment>
<accession>A0ABQ2F3L4</accession>
<dbReference type="Proteomes" id="UP000662111">
    <property type="component" value="Unassembled WGS sequence"/>
</dbReference>
<keyword evidence="1" id="KW-1133">Transmembrane helix</keyword>
<evidence type="ECO:0000313" key="2">
    <source>
        <dbReference type="EMBL" id="GGK58679.1"/>
    </source>
</evidence>
<reference evidence="3" key="1">
    <citation type="journal article" date="2019" name="Int. J. Syst. Evol. Microbiol.">
        <title>The Global Catalogue of Microorganisms (GCM) 10K type strain sequencing project: providing services to taxonomists for standard genome sequencing and annotation.</title>
        <authorList>
            <consortium name="The Broad Institute Genomics Platform"/>
            <consortium name="The Broad Institute Genome Sequencing Center for Infectious Disease"/>
            <person name="Wu L."/>
            <person name="Ma J."/>
        </authorList>
    </citation>
    <scope>NUCLEOTIDE SEQUENCE [LARGE SCALE GENOMIC DNA]</scope>
    <source>
        <strain evidence="3">CGMCC 1.5362</strain>
    </source>
</reference>
<keyword evidence="1" id="KW-0472">Membrane</keyword>
<keyword evidence="3" id="KW-1185">Reference proteome</keyword>
<name>A0ABQ2F3L4_9MICO</name>
<dbReference type="RefSeq" id="WP_029202352.1">
    <property type="nucleotide sequence ID" value="NZ_BMLB01000001.1"/>
</dbReference>
<evidence type="ECO:0000313" key="3">
    <source>
        <dbReference type="Proteomes" id="UP000662111"/>
    </source>
</evidence>
<evidence type="ECO:0008006" key="4">
    <source>
        <dbReference type="Google" id="ProtNLM"/>
    </source>
</evidence>
<feature type="transmembrane region" description="Helical" evidence="1">
    <location>
        <begin position="56"/>
        <end position="75"/>
    </location>
</feature>
<proteinExistence type="predicted"/>
<organism evidence="2 3">
    <name type="scientific">Ornithinimicrobium pekingense</name>
    <dbReference type="NCBI Taxonomy" id="384677"/>
    <lineage>
        <taxon>Bacteria</taxon>
        <taxon>Bacillati</taxon>
        <taxon>Actinomycetota</taxon>
        <taxon>Actinomycetes</taxon>
        <taxon>Micrococcales</taxon>
        <taxon>Ornithinimicrobiaceae</taxon>
        <taxon>Ornithinimicrobium</taxon>
    </lineage>
</organism>